<comment type="catalytic activity">
    <reaction evidence="6">
        <text>(6S)-NADHX + ADP = AMP + phosphate + NADH + H(+)</text>
        <dbReference type="Rhea" id="RHEA:32223"/>
        <dbReference type="ChEBI" id="CHEBI:15378"/>
        <dbReference type="ChEBI" id="CHEBI:43474"/>
        <dbReference type="ChEBI" id="CHEBI:57945"/>
        <dbReference type="ChEBI" id="CHEBI:64074"/>
        <dbReference type="ChEBI" id="CHEBI:456215"/>
        <dbReference type="ChEBI" id="CHEBI:456216"/>
        <dbReference type="EC" id="4.2.1.136"/>
    </reaction>
</comment>
<dbReference type="HAMAP" id="MF_01965">
    <property type="entry name" value="NADHX_dehydratase"/>
    <property type="match status" value="1"/>
</dbReference>
<dbReference type="Proteomes" id="UP000318878">
    <property type="component" value="Unassembled WGS sequence"/>
</dbReference>
<dbReference type="GO" id="GO:0005524">
    <property type="term" value="F:ATP binding"/>
    <property type="evidence" value="ECO:0007669"/>
    <property type="project" value="UniProtKB-KW"/>
</dbReference>
<feature type="binding site" evidence="6">
    <location>
        <begin position="202"/>
        <end position="206"/>
    </location>
    <ligand>
        <name>AMP</name>
        <dbReference type="ChEBI" id="CHEBI:456215"/>
    </ligand>
</feature>
<sequence length="294" mass="30925">MDRSHRKDDASVALPRLQQRKTNSHKGDYGRVLAIGGSPGMSGSISLTGVASLRCGAGLTTIATPKSVQPLVAQVEPSCMTIALPEDRSGLLPMHARDQIAKVAKNSDVVAVGPGLGRSHGLDMLVQDIYCDLKTPMVVDADAINALGSRENPLAEPGGPRVLTPHPGEFRRLARDRELPKGRWTDVAADMAKRNGVVLVLKGHRTTVTDGEQVYSNETGNPGMATAGAGDVLTGVIAALLGQGISAFEAAQLGVYLHGLAGDLAAKTIGGDGMIASDLLDYLESAFQQHRRRR</sequence>
<dbReference type="NCBIfam" id="TIGR00196">
    <property type="entry name" value="yjeF_cterm"/>
    <property type="match status" value="1"/>
</dbReference>
<dbReference type="CDD" id="cd01171">
    <property type="entry name" value="YXKO-related"/>
    <property type="match status" value="1"/>
</dbReference>
<feature type="binding site" evidence="6">
    <location>
        <position position="230"/>
    </location>
    <ligand>
        <name>AMP</name>
        <dbReference type="ChEBI" id="CHEBI:456215"/>
    </ligand>
</feature>
<dbReference type="PANTHER" id="PTHR12592:SF0">
    <property type="entry name" value="ATP-DEPENDENT (S)-NAD(P)H-HYDRATE DEHYDRATASE"/>
    <property type="match status" value="1"/>
</dbReference>
<accession>A0A5C5V1V0</accession>
<dbReference type="Pfam" id="PF01256">
    <property type="entry name" value="Carb_kinase"/>
    <property type="match status" value="1"/>
</dbReference>
<keyword evidence="9" id="KW-1185">Reference proteome</keyword>
<feature type="domain" description="YjeF C-terminal" evidence="7">
    <location>
        <begin position="9"/>
        <end position="290"/>
    </location>
</feature>
<keyword evidence="2 6" id="KW-0067">ATP-binding</keyword>
<comment type="caution">
    <text evidence="8">The sequence shown here is derived from an EMBL/GenBank/DDBJ whole genome shotgun (WGS) entry which is preliminary data.</text>
</comment>
<evidence type="ECO:0000259" key="7">
    <source>
        <dbReference type="PROSITE" id="PS51383"/>
    </source>
</evidence>
<dbReference type="GO" id="GO:0046496">
    <property type="term" value="P:nicotinamide nucleotide metabolic process"/>
    <property type="evidence" value="ECO:0007669"/>
    <property type="project" value="UniProtKB-UniRule"/>
</dbReference>
<dbReference type="RefSeq" id="WP_146434523.1">
    <property type="nucleotide sequence ID" value="NZ_SJPF01000004.1"/>
</dbReference>
<feature type="binding site" evidence="6">
    <location>
        <position position="166"/>
    </location>
    <ligand>
        <name>(6S)-NADPHX</name>
        <dbReference type="ChEBI" id="CHEBI:64076"/>
    </ligand>
</feature>
<evidence type="ECO:0000313" key="9">
    <source>
        <dbReference type="Proteomes" id="UP000318878"/>
    </source>
</evidence>
<dbReference type="GO" id="GO:0052855">
    <property type="term" value="F:ADP-dependent NAD(P)H-hydrate dehydratase activity"/>
    <property type="evidence" value="ECO:0007669"/>
    <property type="project" value="UniProtKB-UniRule"/>
</dbReference>
<dbReference type="GO" id="GO:0052856">
    <property type="term" value="F:NAD(P)HX epimerase activity"/>
    <property type="evidence" value="ECO:0007669"/>
    <property type="project" value="TreeGrafter"/>
</dbReference>
<reference evidence="8 9" key="1">
    <citation type="submission" date="2019-02" db="EMBL/GenBank/DDBJ databases">
        <title>Deep-cultivation of Planctomycetes and their phenomic and genomic characterization uncovers novel biology.</title>
        <authorList>
            <person name="Wiegand S."/>
            <person name="Jogler M."/>
            <person name="Boedeker C."/>
            <person name="Pinto D."/>
            <person name="Vollmers J."/>
            <person name="Rivas-Marin E."/>
            <person name="Kohn T."/>
            <person name="Peeters S.H."/>
            <person name="Heuer A."/>
            <person name="Rast P."/>
            <person name="Oberbeckmann S."/>
            <person name="Bunk B."/>
            <person name="Jeske O."/>
            <person name="Meyerdierks A."/>
            <person name="Storesund J.E."/>
            <person name="Kallscheuer N."/>
            <person name="Luecker S."/>
            <person name="Lage O.M."/>
            <person name="Pohl T."/>
            <person name="Merkel B.J."/>
            <person name="Hornburger P."/>
            <person name="Mueller R.-W."/>
            <person name="Bruemmer F."/>
            <person name="Labrenz M."/>
            <person name="Spormann A.M."/>
            <person name="Op Den Camp H."/>
            <person name="Overmann J."/>
            <person name="Amann R."/>
            <person name="Jetten M.S.M."/>
            <person name="Mascher T."/>
            <person name="Medema M.H."/>
            <person name="Devos D.P."/>
            <person name="Kaster A.-K."/>
            <person name="Ovreas L."/>
            <person name="Rohde M."/>
            <person name="Galperin M.Y."/>
            <person name="Jogler C."/>
        </authorList>
    </citation>
    <scope>NUCLEOTIDE SEQUENCE [LARGE SCALE GENOMIC DNA]</scope>
    <source>
        <strain evidence="8 9">Enr8</strain>
    </source>
</reference>
<dbReference type="EC" id="4.2.1.136" evidence="6"/>
<comment type="cofactor">
    <cofactor evidence="6">
        <name>Mg(2+)</name>
        <dbReference type="ChEBI" id="CHEBI:18420"/>
    </cofactor>
</comment>
<dbReference type="InterPro" id="IPR000631">
    <property type="entry name" value="CARKD"/>
</dbReference>
<comment type="function">
    <text evidence="6">Catalyzes the dehydration of the S-form of NAD(P)HX at the expense of ADP, which is converted to AMP. Together with NAD(P)HX epimerase, which catalyzes the epimerization of the S- and R-forms, the enzyme allows the repair of both epimers of NAD(P)HX, a damaged form of NAD(P)H that is a result of enzymatic or heat-dependent hydration.</text>
</comment>
<evidence type="ECO:0000256" key="1">
    <source>
        <dbReference type="ARBA" id="ARBA00022741"/>
    </source>
</evidence>
<evidence type="ECO:0000256" key="4">
    <source>
        <dbReference type="ARBA" id="ARBA00023027"/>
    </source>
</evidence>
<dbReference type="AlphaFoldDB" id="A0A5C5V1V0"/>
<keyword evidence="3 6" id="KW-0521">NADP</keyword>
<feature type="binding site" evidence="6">
    <location>
        <position position="231"/>
    </location>
    <ligand>
        <name>(6S)-NADPHX</name>
        <dbReference type="ChEBI" id="CHEBI:64076"/>
    </ligand>
</feature>
<dbReference type="Gene3D" id="3.40.1190.20">
    <property type="match status" value="1"/>
</dbReference>
<name>A0A5C5V1V0_9BACT</name>
<dbReference type="GO" id="GO:0110051">
    <property type="term" value="P:metabolite repair"/>
    <property type="evidence" value="ECO:0007669"/>
    <property type="project" value="TreeGrafter"/>
</dbReference>
<dbReference type="OrthoDB" id="9806925at2"/>
<comment type="caution">
    <text evidence="6">Lacks conserved residue(s) required for the propagation of feature annotation.</text>
</comment>
<evidence type="ECO:0000256" key="3">
    <source>
        <dbReference type="ARBA" id="ARBA00022857"/>
    </source>
</evidence>
<organism evidence="8 9">
    <name type="scientific">Blastopirellula retiformator</name>
    <dbReference type="NCBI Taxonomy" id="2527970"/>
    <lineage>
        <taxon>Bacteria</taxon>
        <taxon>Pseudomonadati</taxon>
        <taxon>Planctomycetota</taxon>
        <taxon>Planctomycetia</taxon>
        <taxon>Pirellulales</taxon>
        <taxon>Pirellulaceae</taxon>
        <taxon>Blastopirellula</taxon>
    </lineage>
</organism>
<dbReference type="InterPro" id="IPR029056">
    <property type="entry name" value="Ribokinase-like"/>
</dbReference>
<evidence type="ECO:0000256" key="5">
    <source>
        <dbReference type="ARBA" id="ARBA00023239"/>
    </source>
</evidence>
<gene>
    <name evidence="6" type="primary">nnrD</name>
    <name evidence="8" type="ORF">Enr8_38850</name>
</gene>
<evidence type="ECO:0000313" key="8">
    <source>
        <dbReference type="EMBL" id="TWT31959.1"/>
    </source>
</evidence>
<dbReference type="EMBL" id="SJPF01000004">
    <property type="protein sequence ID" value="TWT31959.1"/>
    <property type="molecule type" value="Genomic_DNA"/>
</dbReference>
<evidence type="ECO:0000256" key="6">
    <source>
        <dbReference type="HAMAP-Rule" id="MF_01965"/>
    </source>
</evidence>
<dbReference type="PROSITE" id="PS51383">
    <property type="entry name" value="YJEF_C_3"/>
    <property type="match status" value="1"/>
</dbReference>
<keyword evidence="5 6" id="KW-0456">Lyase</keyword>
<protein>
    <recommendedName>
        <fullName evidence="6">ADP-dependent (S)-NAD(P)H-hydrate dehydratase</fullName>
        <ecNumber evidence="6">4.2.1.136</ecNumber>
    </recommendedName>
    <alternativeName>
        <fullName evidence="6">ADP-dependent NAD(P)HX dehydratase</fullName>
    </alternativeName>
</protein>
<dbReference type="InterPro" id="IPR017953">
    <property type="entry name" value="Carbohydrate_kinase_pred_CS"/>
</dbReference>
<keyword evidence="4 6" id="KW-0520">NAD</keyword>
<dbReference type="PANTHER" id="PTHR12592">
    <property type="entry name" value="ATP-DEPENDENT (S)-NAD(P)H-HYDRATE DEHYDRATASE FAMILY MEMBER"/>
    <property type="match status" value="1"/>
</dbReference>
<comment type="similarity">
    <text evidence="6">Belongs to the NnrD/CARKD family.</text>
</comment>
<dbReference type="SUPFAM" id="SSF53613">
    <property type="entry name" value="Ribokinase-like"/>
    <property type="match status" value="1"/>
</dbReference>
<evidence type="ECO:0000256" key="2">
    <source>
        <dbReference type="ARBA" id="ARBA00022840"/>
    </source>
</evidence>
<comment type="catalytic activity">
    <reaction evidence="6">
        <text>(6S)-NADPHX + ADP = AMP + phosphate + NADPH + H(+)</text>
        <dbReference type="Rhea" id="RHEA:32235"/>
        <dbReference type="ChEBI" id="CHEBI:15378"/>
        <dbReference type="ChEBI" id="CHEBI:43474"/>
        <dbReference type="ChEBI" id="CHEBI:57783"/>
        <dbReference type="ChEBI" id="CHEBI:64076"/>
        <dbReference type="ChEBI" id="CHEBI:456215"/>
        <dbReference type="ChEBI" id="CHEBI:456216"/>
        <dbReference type="EC" id="4.2.1.136"/>
    </reaction>
</comment>
<keyword evidence="1 6" id="KW-0547">Nucleotide-binding</keyword>
<comment type="subunit">
    <text evidence="6">Homotetramer.</text>
</comment>
<proteinExistence type="inferred from homology"/>
<dbReference type="PROSITE" id="PS01050">
    <property type="entry name" value="YJEF_C_2"/>
    <property type="match status" value="1"/>
</dbReference>
<feature type="binding site" evidence="6">
    <location>
        <position position="115"/>
    </location>
    <ligand>
        <name>(6S)-NADPHX</name>
        <dbReference type="ChEBI" id="CHEBI:64076"/>
    </ligand>
</feature>